<evidence type="ECO:0008006" key="5">
    <source>
        <dbReference type="Google" id="ProtNLM"/>
    </source>
</evidence>
<dbReference type="InterPro" id="IPR050463">
    <property type="entry name" value="Gfo/Idh/MocA_oxidrdct_glycsds"/>
</dbReference>
<dbReference type="KEGG" id="pbor:BSF38_01044"/>
<evidence type="ECO:0000259" key="2">
    <source>
        <dbReference type="Pfam" id="PF22725"/>
    </source>
</evidence>
<dbReference type="SUPFAM" id="SSF51735">
    <property type="entry name" value="NAD(P)-binding Rossmann-fold domains"/>
    <property type="match status" value="1"/>
</dbReference>
<name>A0A1U7CL29_9BACT</name>
<dbReference type="Pfam" id="PF22725">
    <property type="entry name" value="GFO_IDH_MocA_C3"/>
    <property type="match status" value="1"/>
</dbReference>
<reference evidence="4" key="1">
    <citation type="submission" date="2016-12" db="EMBL/GenBank/DDBJ databases">
        <title>Comparative genomics of four Isosphaeraceae planctomycetes: a common pool of plasmids and glycoside hydrolase genes.</title>
        <authorList>
            <person name="Ivanova A."/>
        </authorList>
    </citation>
    <scope>NUCLEOTIDE SEQUENCE [LARGE SCALE GENOMIC DNA]</scope>
    <source>
        <strain evidence="4">PX4</strain>
    </source>
</reference>
<dbReference type="SUPFAM" id="SSF55347">
    <property type="entry name" value="Glyceraldehyde-3-phosphate dehydrogenase-like, C-terminal domain"/>
    <property type="match status" value="1"/>
</dbReference>
<dbReference type="InterPro" id="IPR055170">
    <property type="entry name" value="GFO_IDH_MocA-like_dom"/>
</dbReference>
<protein>
    <recommendedName>
        <fullName evidence="5">Glucose-fructose oxidoreductase</fullName>
    </recommendedName>
</protein>
<proteinExistence type="predicted"/>
<keyword evidence="3" id="KW-0560">Oxidoreductase</keyword>
<dbReference type="Gene3D" id="3.30.360.10">
    <property type="entry name" value="Dihydrodipicolinate Reductase, domain 2"/>
    <property type="match status" value="1"/>
</dbReference>
<dbReference type="Gene3D" id="3.40.50.720">
    <property type="entry name" value="NAD(P)-binding Rossmann-like Domain"/>
    <property type="match status" value="1"/>
</dbReference>
<gene>
    <name evidence="3" type="primary">gfo_1</name>
    <name evidence="3" type="ORF">BSF38_01044</name>
</gene>
<dbReference type="InterPro" id="IPR036291">
    <property type="entry name" value="NAD(P)-bd_dom_sf"/>
</dbReference>
<dbReference type="GO" id="GO:0000166">
    <property type="term" value="F:nucleotide binding"/>
    <property type="evidence" value="ECO:0007669"/>
    <property type="project" value="InterPro"/>
</dbReference>
<dbReference type="InterPro" id="IPR000683">
    <property type="entry name" value="Gfo/Idh/MocA-like_OxRdtase_N"/>
</dbReference>
<dbReference type="Pfam" id="PF01408">
    <property type="entry name" value="GFO_IDH_MocA"/>
    <property type="match status" value="1"/>
</dbReference>
<dbReference type="OrthoDB" id="9792935at2"/>
<dbReference type="RefSeq" id="WP_076343771.1">
    <property type="nucleotide sequence ID" value="NZ_CP019082.1"/>
</dbReference>
<dbReference type="STRING" id="1387353.BSF38_01044"/>
<keyword evidence="4" id="KW-1185">Reference proteome</keyword>
<evidence type="ECO:0000313" key="4">
    <source>
        <dbReference type="Proteomes" id="UP000186309"/>
    </source>
</evidence>
<dbReference type="GO" id="GO:0016491">
    <property type="term" value="F:oxidoreductase activity"/>
    <property type="evidence" value="ECO:0007669"/>
    <property type="project" value="UniProtKB-KW"/>
</dbReference>
<evidence type="ECO:0000259" key="1">
    <source>
        <dbReference type="Pfam" id="PF01408"/>
    </source>
</evidence>
<dbReference type="EMBL" id="CP019082">
    <property type="protein sequence ID" value="APW59617.1"/>
    <property type="molecule type" value="Genomic_DNA"/>
</dbReference>
<sequence length="517" mass="57527">MTNLTPEQRLMGRENADRALGVSRRDWLIAASATPAIAGYYFGYKGLGEKPPVKAAIIGTGDEGCQAMIRFHNRDYMNFVGFCDIRPTQQERAVKEFTNHKQYSEADVRKLKQYKSKEEMYKDPEVEVVVIALPLWLHAPVAIEAMKAGKHVFTEKLMAHSVAECKEMCRVARETNKLLAVGHQRHYSALYDNANFLLSSGVLGDVRHIRALWHRNNAQPLVAKDKDGQPLYDPATGLPQYVHDEKGNLVYRDSWKRQYPDKDTGIDYAAYGYKSLDELINWRLYKRTGAGIMAELGSHQLDACSIFLGKQHPLAVTGVGGTYFYKDGREADDHVFTIFEFPGQTEKDKIVVTYSSINTNAFDGYGEMVMGSKGTMIVATEKEILLYKEAGAAFASRTTSVTVDTQNKKPVLETSPSTAGPSAATAIGALATADPSRGYREELEHFAYCIRHGDASNYHADKDHQPRCRGEVALADAVIALTTNIAMHENRRIEFDPKWFDYTSDAVPDGSGSIAKG</sequence>
<dbReference type="AlphaFoldDB" id="A0A1U7CL29"/>
<accession>A0A1U7CL29</accession>
<dbReference type="Proteomes" id="UP000186309">
    <property type="component" value="Chromosome"/>
</dbReference>
<organism evidence="3 4">
    <name type="scientific">Paludisphaera borealis</name>
    <dbReference type="NCBI Taxonomy" id="1387353"/>
    <lineage>
        <taxon>Bacteria</taxon>
        <taxon>Pseudomonadati</taxon>
        <taxon>Planctomycetota</taxon>
        <taxon>Planctomycetia</taxon>
        <taxon>Isosphaerales</taxon>
        <taxon>Isosphaeraceae</taxon>
        <taxon>Paludisphaera</taxon>
    </lineage>
</organism>
<feature type="domain" description="Gfo/Idh/MocA-like oxidoreductase N-terminal" evidence="1">
    <location>
        <begin position="54"/>
        <end position="183"/>
    </location>
</feature>
<dbReference type="PANTHER" id="PTHR43818:SF12">
    <property type="entry name" value="NADH-DEPENDENT DEHYDROGENASE-RELATED"/>
    <property type="match status" value="1"/>
</dbReference>
<evidence type="ECO:0000313" key="3">
    <source>
        <dbReference type="EMBL" id="APW59617.1"/>
    </source>
</evidence>
<dbReference type="PANTHER" id="PTHR43818">
    <property type="entry name" value="BCDNA.GH03377"/>
    <property type="match status" value="1"/>
</dbReference>
<feature type="domain" description="GFO/IDH/MocA-like oxidoreductase" evidence="2">
    <location>
        <begin position="273"/>
        <end position="376"/>
    </location>
</feature>